<accession>A0A645GM40</accession>
<evidence type="ECO:0000313" key="1">
    <source>
        <dbReference type="EMBL" id="MPN26932.1"/>
    </source>
</evidence>
<proteinExistence type="predicted"/>
<protein>
    <submittedName>
        <fullName evidence="1">Uncharacterized protein</fullName>
    </submittedName>
</protein>
<reference evidence="1" key="1">
    <citation type="submission" date="2019-08" db="EMBL/GenBank/DDBJ databases">
        <authorList>
            <person name="Kucharzyk K."/>
            <person name="Murdoch R.W."/>
            <person name="Higgins S."/>
            <person name="Loffler F."/>
        </authorList>
    </citation>
    <scope>NUCLEOTIDE SEQUENCE</scope>
</reference>
<comment type="caution">
    <text evidence="1">The sequence shown here is derived from an EMBL/GenBank/DDBJ whole genome shotgun (WGS) entry which is preliminary data.</text>
</comment>
<dbReference type="AlphaFoldDB" id="A0A645GM40"/>
<organism evidence="1">
    <name type="scientific">bioreactor metagenome</name>
    <dbReference type="NCBI Taxonomy" id="1076179"/>
    <lineage>
        <taxon>unclassified sequences</taxon>
        <taxon>metagenomes</taxon>
        <taxon>ecological metagenomes</taxon>
    </lineage>
</organism>
<gene>
    <name evidence="1" type="ORF">SDC9_174358</name>
</gene>
<dbReference type="EMBL" id="VSSQ01076634">
    <property type="protein sequence ID" value="MPN26932.1"/>
    <property type="molecule type" value="Genomic_DNA"/>
</dbReference>
<name>A0A645GM40_9ZZZZ</name>
<sequence length="107" mass="12771">MDNQSESAIEKKQIELLASRDYQRNPEIIRKAKFIANLSIIIGTRKNYENLRDKSMIKCDNRENLHLELFNTKEWSKYTFQTSPSIRMETFNQILHYRIVMKECVLG</sequence>